<feature type="transmembrane region" description="Helical" evidence="2">
    <location>
        <begin position="6"/>
        <end position="35"/>
    </location>
</feature>
<dbReference type="PROSITE" id="PS51257">
    <property type="entry name" value="PROKAR_LIPOPROTEIN"/>
    <property type="match status" value="1"/>
</dbReference>
<evidence type="ECO:0000256" key="2">
    <source>
        <dbReference type="SAM" id="Phobius"/>
    </source>
</evidence>
<evidence type="ECO:0000313" key="3">
    <source>
        <dbReference type="EMBL" id="MBW72226.1"/>
    </source>
</evidence>
<dbReference type="AlphaFoldDB" id="A0A2M4D3V8"/>
<organism evidence="3">
    <name type="scientific">Anopheles darlingi</name>
    <name type="common">Mosquito</name>
    <dbReference type="NCBI Taxonomy" id="43151"/>
    <lineage>
        <taxon>Eukaryota</taxon>
        <taxon>Metazoa</taxon>
        <taxon>Ecdysozoa</taxon>
        <taxon>Arthropoda</taxon>
        <taxon>Hexapoda</taxon>
        <taxon>Insecta</taxon>
        <taxon>Pterygota</taxon>
        <taxon>Neoptera</taxon>
        <taxon>Endopterygota</taxon>
        <taxon>Diptera</taxon>
        <taxon>Nematocera</taxon>
        <taxon>Culicoidea</taxon>
        <taxon>Culicidae</taxon>
        <taxon>Anophelinae</taxon>
        <taxon>Anopheles</taxon>
    </lineage>
</organism>
<accession>A0A2M4D3V8</accession>
<keyword evidence="2" id="KW-0472">Membrane</keyword>
<keyword evidence="2" id="KW-1133">Transmembrane helix</keyword>
<proteinExistence type="predicted"/>
<evidence type="ECO:0000256" key="1">
    <source>
        <dbReference type="SAM" id="MobiDB-lite"/>
    </source>
</evidence>
<sequence length="137" mass="15032">MRSLSMYFTFVIASCSFSSAAVVGSISAYVFWTWLISSCRRFWLRVILRSESPATPSSNERSFEGSRLAASFELGFRFGFVLALDTPSGLFREPTTDPPSPPAGVPPASPIGLPPGMGSLEMRSRVTHWSSRRFSPS</sequence>
<protein>
    <submittedName>
        <fullName evidence="3">Putative secreted protein</fullName>
    </submittedName>
</protein>
<name>A0A2M4D3V8_ANODA</name>
<keyword evidence="2" id="KW-0812">Transmembrane</keyword>
<feature type="compositionally biased region" description="Pro residues" evidence="1">
    <location>
        <begin position="96"/>
        <end position="113"/>
    </location>
</feature>
<feature type="region of interest" description="Disordered" evidence="1">
    <location>
        <begin position="90"/>
        <end position="137"/>
    </location>
</feature>
<dbReference type="EMBL" id="GGFL01008048">
    <property type="protein sequence ID" value="MBW72226.1"/>
    <property type="molecule type" value="Transcribed_RNA"/>
</dbReference>
<feature type="compositionally biased region" description="Polar residues" evidence="1">
    <location>
        <begin position="127"/>
        <end position="137"/>
    </location>
</feature>
<reference evidence="3" key="1">
    <citation type="submission" date="2018-01" db="EMBL/GenBank/DDBJ databases">
        <title>An insight into the sialome of Amazonian anophelines.</title>
        <authorList>
            <person name="Ribeiro J.M."/>
            <person name="Scarpassa V."/>
            <person name="Calvo E."/>
        </authorList>
    </citation>
    <scope>NUCLEOTIDE SEQUENCE</scope>
</reference>